<dbReference type="EMBL" id="CADCUQ010000251">
    <property type="protein sequence ID" value="CAA9388788.1"/>
    <property type="molecule type" value="Genomic_DNA"/>
</dbReference>
<organism evidence="2">
    <name type="scientific">uncultured Phycisphaerae bacterium</name>
    <dbReference type="NCBI Taxonomy" id="904963"/>
    <lineage>
        <taxon>Bacteria</taxon>
        <taxon>Pseudomonadati</taxon>
        <taxon>Planctomycetota</taxon>
        <taxon>Phycisphaerae</taxon>
        <taxon>environmental samples</taxon>
    </lineage>
</organism>
<feature type="region of interest" description="Disordered" evidence="1">
    <location>
        <begin position="1"/>
        <end position="37"/>
    </location>
</feature>
<name>A0A6J4NL19_9BACT</name>
<accession>A0A6J4NL19</accession>
<dbReference type="AlphaFoldDB" id="A0A6J4NL19"/>
<protein>
    <submittedName>
        <fullName evidence="2">Uncharacterized protein</fullName>
    </submittedName>
</protein>
<evidence type="ECO:0000256" key="1">
    <source>
        <dbReference type="SAM" id="MobiDB-lite"/>
    </source>
</evidence>
<proteinExistence type="predicted"/>
<evidence type="ECO:0000313" key="2">
    <source>
        <dbReference type="EMBL" id="CAA9388788.1"/>
    </source>
</evidence>
<feature type="non-terminal residue" evidence="2">
    <location>
        <position position="114"/>
    </location>
</feature>
<reference evidence="2" key="1">
    <citation type="submission" date="2020-02" db="EMBL/GenBank/DDBJ databases">
        <authorList>
            <person name="Meier V. D."/>
        </authorList>
    </citation>
    <scope>NUCLEOTIDE SEQUENCE</scope>
    <source>
        <strain evidence="2">AVDCRST_MAG64</strain>
    </source>
</reference>
<sequence>AGRLAVPAEQAVDRQPGLRPAVERRLDPPPVGGARDGVRAELGPVDVQQRAAAVVDRLDVLRPDPGRQLVLRVRLDRHVEVPARVGPGLAPQHQRVLAGAGDGGRQVLGRLAVV</sequence>
<gene>
    <name evidence="2" type="ORF">AVDCRST_MAG64-1082</name>
</gene>
<feature type="non-terminal residue" evidence="2">
    <location>
        <position position="1"/>
    </location>
</feature>